<accession>A0A0B7FSB1</accession>
<organism evidence="2 3">
    <name type="scientific">Thanatephorus cucumeris (strain AG1-IB / isolate 7/3/14)</name>
    <name type="common">Lettuce bottom rot fungus</name>
    <name type="synonym">Rhizoctonia solani</name>
    <dbReference type="NCBI Taxonomy" id="1108050"/>
    <lineage>
        <taxon>Eukaryota</taxon>
        <taxon>Fungi</taxon>
        <taxon>Dikarya</taxon>
        <taxon>Basidiomycota</taxon>
        <taxon>Agaricomycotina</taxon>
        <taxon>Agaricomycetes</taxon>
        <taxon>Cantharellales</taxon>
        <taxon>Ceratobasidiaceae</taxon>
        <taxon>Rhizoctonia</taxon>
        <taxon>Rhizoctonia solani AG-1</taxon>
    </lineage>
</organism>
<reference evidence="2 3" key="1">
    <citation type="submission" date="2014-11" db="EMBL/GenBank/DDBJ databases">
        <authorList>
            <person name="Wibberg Daniel"/>
        </authorList>
    </citation>
    <scope>NUCLEOTIDE SEQUENCE [LARGE SCALE GENOMIC DNA]</scope>
    <source>
        <strain evidence="2">Rhizoctonia solani AG1-IB 7/3/14</strain>
    </source>
</reference>
<evidence type="ECO:0000313" key="2">
    <source>
        <dbReference type="EMBL" id="CEL59103.1"/>
    </source>
</evidence>
<feature type="domain" description="BCS1 N-terminal" evidence="1">
    <location>
        <begin position="42"/>
        <end position="84"/>
    </location>
</feature>
<dbReference type="STRING" id="1108050.A0A0B7FSB1"/>
<dbReference type="AlphaFoldDB" id="A0A0B7FSB1"/>
<dbReference type="EMBL" id="LN679137">
    <property type="protein sequence ID" value="CEL59103.1"/>
    <property type="molecule type" value="Genomic_DNA"/>
</dbReference>
<keyword evidence="3" id="KW-1185">Reference proteome</keyword>
<dbReference type="Proteomes" id="UP000059188">
    <property type="component" value="Unassembled WGS sequence"/>
</dbReference>
<proteinExistence type="predicted"/>
<dbReference type="InterPro" id="IPR014851">
    <property type="entry name" value="BCS1_N"/>
</dbReference>
<evidence type="ECO:0000313" key="3">
    <source>
        <dbReference type="Proteomes" id="UP000059188"/>
    </source>
</evidence>
<protein>
    <recommendedName>
        <fullName evidence="1">BCS1 N-terminal domain-containing protein</fullName>
    </recommendedName>
</protein>
<evidence type="ECO:0000259" key="1">
    <source>
        <dbReference type="Pfam" id="PF08740"/>
    </source>
</evidence>
<name>A0A0B7FSB1_THACB</name>
<gene>
    <name evidence="2" type="ORF">RSOLAG1IB_09091</name>
</gene>
<sequence length="87" mass="9770">MHGSIATTLGLGRRISFALHRSFYSLSSVARDGVSSILFDATFNLVRSLFATFGTWISNTFTTTATFESSDEAFDWISQWLEREFST</sequence>
<dbReference type="Pfam" id="PF08740">
    <property type="entry name" value="BCS1_N"/>
    <property type="match status" value="1"/>
</dbReference>